<proteinExistence type="predicted"/>
<feature type="region of interest" description="Disordered" evidence="1">
    <location>
        <begin position="95"/>
        <end position="116"/>
    </location>
</feature>
<dbReference type="Proteomes" id="UP000828390">
    <property type="component" value="Unassembled WGS sequence"/>
</dbReference>
<evidence type="ECO:0000256" key="1">
    <source>
        <dbReference type="SAM" id="MobiDB-lite"/>
    </source>
</evidence>
<keyword evidence="3" id="KW-1185">Reference proteome</keyword>
<evidence type="ECO:0000313" key="2">
    <source>
        <dbReference type="EMBL" id="KAH3818916.1"/>
    </source>
</evidence>
<feature type="region of interest" description="Disordered" evidence="1">
    <location>
        <begin position="33"/>
        <end position="82"/>
    </location>
</feature>
<dbReference type="EMBL" id="JAIWYP010000005">
    <property type="protein sequence ID" value="KAH3818916.1"/>
    <property type="molecule type" value="Genomic_DNA"/>
</dbReference>
<dbReference type="AlphaFoldDB" id="A0A9D4JNR7"/>
<name>A0A9D4JNR7_DREPO</name>
<organism evidence="2 3">
    <name type="scientific">Dreissena polymorpha</name>
    <name type="common">Zebra mussel</name>
    <name type="synonym">Mytilus polymorpha</name>
    <dbReference type="NCBI Taxonomy" id="45954"/>
    <lineage>
        <taxon>Eukaryota</taxon>
        <taxon>Metazoa</taxon>
        <taxon>Spiralia</taxon>
        <taxon>Lophotrochozoa</taxon>
        <taxon>Mollusca</taxon>
        <taxon>Bivalvia</taxon>
        <taxon>Autobranchia</taxon>
        <taxon>Heteroconchia</taxon>
        <taxon>Euheterodonta</taxon>
        <taxon>Imparidentia</taxon>
        <taxon>Neoheterodontei</taxon>
        <taxon>Myida</taxon>
        <taxon>Dreissenoidea</taxon>
        <taxon>Dreissenidae</taxon>
        <taxon>Dreissena</taxon>
    </lineage>
</organism>
<accession>A0A9D4JNR7</accession>
<gene>
    <name evidence="2" type="ORF">DPMN_120644</name>
</gene>
<reference evidence="2" key="2">
    <citation type="submission" date="2020-11" db="EMBL/GenBank/DDBJ databases">
        <authorList>
            <person name="McCartney M.A."/>
            <person name="Auch B."/>
            <person name="Kono T."/>
            <person name="Mallez S."/>
            <person name="Becker A."/>
            <person name="Gohl D.M."/>
            <person name="Silverstein K.A.T."/>
            <person name="Koren S."/>
            <person name="Bechman K.B."/>
            <person name="Herman A."/>
            <person name="Abrahante J.E."/>
            <person name="Garbe J."/>
        </authorList>
    </citation>
    <scope>NUCLEOTIDE SEQUENCE</scope>
    <source>
        <strain evidence="2">Duluth1</strain>
        <tissue evidence="2">Whole animal</tissue>
    </source>
</reference>
<sequence length="199" mass="21922">MQFAVTADCHFPVQKMPCFTVRMNIQTKRLNPVKAGRVPAESRQSPGRAPVYRHYTGTHRGYTGSDPGRAEATPRFNRGQPGLHRKSIQMFNTSGMNQELPGRTGNDRLGTGNNRDCTGKNRDGTIRAPVYLCNVATKGLCRHSPGLHRGVVVALPGCFWAPVELRCRPGCSRCSPGCSRCHAGRCRSYPMTSGSSRRY</sequence>
<protein>
    <submittedName>
        <fullName evidence="2">Uncharacterized protein</fullName>
    </submittedName>
</protein>
<reference evidence="2" key="1">
    <citation type="journal article" date="2019" name="bioRxiv">
        <title>The Genome of the Zebra Mussel, Dreissena polymorpha: A Resource for Invasive Species Research.</title>
        <authorList>
            <person name="McCartney M.A."/>
            <person name="Auch B."/>
            <person name="Kono T."/>
            <person name="Mallez S."/>
            <person name="Zhang Y."/>
            <person name="Obille A."/>
            <person name="Becker A."/>
            <person name="Abrahante J.E."/>
            <person name="Garbe J."/>
            <person name="Badalamenti J.P."/>
            <person name="Herman A."/>
            <person name="Mangelson H."/>
            <person name="Liachko I."/>
            <person name="Sullivan S."/>
            <person name="Sone E.D."/>
            <person name="Koren S."/>
            <person name="Silverstein K.A.T."/>
            <person name="Beckman K.B."/>
            <person name="Gohl D.M."/>
        </authorList>
    </citation>
    <scope>NUCLEOTIDE SEQUENCE</scope>
    <source>
        <strain evidence="2">Duluth1</strain>
        <tissue evidence="2">Whole animal</tissue>
    </source>
</reference>
<evidence type="ECO:0000313" key="3">
    <source>
        <dbReference type="Proteomes" id="UP000828390"/>
    </source>
</evidence>
<comment type="caution">
    <text evidence="2">The sequence shown here is derived from an EMBL/GenBank/DDBJ whole genome shotgun (WGS) entry which is preliminary data.</text>
</comment>